<feature type="region of interest" description="Disordered" evidence="11">
    <location>
        <begin position="1784"/>
        <end position="1808"/>
    </location>
</feature>
<comment type="catalytic activity">
    <reaction evidence="9">
        <text>L-threonyl-[protein] + ATP = O-phospho-L-threonyl-[protein] + ADP + H(+)</text>
        <dbReference type="Rhea" id="RHEA:46608"/>
        <dbReference type="Rhea" id="RHEA-COMP:11060"/>
        <dbReference type="Rhea" id="RHEA-COMP:11605"/>
        <dbReference type="ChEBI" id="CHEBI:15378"/>
        <dbReference type="ChEBI" id="CHEBI:30013"/>
        <dbReference type="ChEBI" id="CHEBI:30616"/>
        <dbReference type="ChEBI" id="CHEBI:61977"/>
        <dbReference type="ChEBI" id="CHEBI:456216"/>
        <dbReference type="EC" id="2.7.11.1"/>
    </reaction>
</comment>
<dbReference type="Gene3D" id="3.30.1010.10">
    <property type="entry name" value="Phosphatidylinositol 3-kinase Catalytic Subunit, Chain A, domain 4"/>
    <property type="match status" value="1"/>
</dbReference>
<feature type="region of interest" description="Disordered" evidence="11">
    <location>
        <begin position="1"/>
        <end position="86"/>
    </location>
</feature>
<dbReference type="SMART" id="SM00146">
    <property type="entry name" value="PI3Kc"/>
    <property type="match status" value="1"/>
</dbReference>
<evidence type="ECO:0000259" key="12">
    <source>
        <dbReference type="PROSITE" id="PS50290"/>
    </source>
</evidence>
<organism evidence="15">
    <name type="scientific">Timema cristinae</name>
    <name type="common">Walking stick</name>
    <dbReference type="NCBI Taxonomy" id="61476"/>
    <lineage>
        <taxon>Eukaryota</taxon>
        <taxon>Metazoa</taxon>
        <taxon>Ecdysozoa</taxon>
        <taxon>Arthropoda</taxon>
        <taxon>Hexapoda</taxon>
        <taxon>Insecta</taxon>
        <taxon>Pterygota</taxon>
        <taxon>Neoptera</taxon>
        <taxon>Polyneoptera</taxon>
        <taxon>Phasmatodea</taxon>
        <taxon>Timematodea</taxon>
        <taxon>Timematoidea</taxon>
        <taxon>Timematidae</taxon>
        <taxon>Timema</taxon>
    </lineage>
</organism>
<feature type="domain" description="PI3K/PI4K catalytic" evidence="12">
    <location>
        <begin position="2014"/>
        <end position="2359"/>
    </location>
</feature>
<feature type="compositionally biased region" description="Acidic residues" evidence="11">
    <location>
        <begin position="1789"/>
        <end position="1808"/>
    </location>
</feature>
<evidence type="ECO:0000313" key="15">
    <source>
        <dbReference type="EMBL" id="CAD7393525.1"/>
    </source>
</evidence>
<sequence>MISNNFNNKLKASKSPRDLDEVNEDLRTDSKVFDEGEDREETLNINSDDNTSYKNQLPSIVINNKDRLDNRHKPRPRQRDEFPMARGGFGSRRGFNIRGRGGDFGYMVPEDSRISKLLRRLCREDDSEKSISLCKQLQESLMVQENGRYIRRSLDLIAESLLDMLHSGPGPEVKYQAAQCLGRVGYVLEQDFKRYMDWIFTKYSEERNDEVRMLLMKALLETLQLEAESPKLEEFSTALMKQLQSALEYTEHPEMLMGTVDVIIALQEIYPCTFTQYFRDTVDILVGWHIDGSQPPTVMRHASRSLQKLRSYWIADLQFSVTLLSQFVEDMEVCMDDLEKTIDRSSSPGGDLPLPQDTVTRLTKLITVFNTVVKILGQNLNPSLSLTVGWTFLTECFTKILTTVIKALSHVLWEDLIIVANDCSCLLLAYLQSRTSVANGHLYDLINMQLDLVEQLSDCALISMLRLIGKAVREVSANLPLELVQKLLGPSSAMLSLRFSPSVAVQDEVVAVYHCLLNLKNIPLLQEAYRYVLGDLEIAYKLVVSSVDELCTQNPHHSTQYRVCDAELVIMIHLRALADLANASNSIIGMWALKPSILELLAVKLLPYHSQLADFSPVLQYTLFYLLYSHCSRYNHFVSSSALVSTKQSRTRVRDVLGLPATLGPEVPTTSPSSGHLSIILKLLSRMLTQELPEETTELVLQWTREVFVQAHPYMKILHQTVEFEGLVEAVVGAGHCSNHVVVLWIVDNLEQLLAIRDIPFKKKLLHELLPLSLNTVVAAQRHHLSRGSCGEMQPQHFRKFMGYLLQGQFYRGEWLLDLFHSCWPVQLSCVSDDDLAASVFGKLSAAFDSVLLLWAVWEASQLCVMYKLRTPLGKPQETFTSIEGAIKNLARELTGDDTPTQPTSTSLPLEEHVGTWEQRRVRLLLEFLEQLEKTTHNASEGCATALLPAPKPVRTFFHTNKSTCAEWLSRIRGAVIVVALHVGHATTAVRHGHYLLQDLLSNNNTQGTEFEKAVMYVGWALCKLQEPEAIQGLYVWSKEVTGRKFPWLKAAAEQAAGRFESSADSYCKLLSTQENSPSEENYVLGFMADQLIECYKAVNNWKELQRWKEKENEMFANQNGGVLSKYILNTMTADHAKALSYFEDGNISLAAELAKWPTDDEISDLSKLDDKIGMNSKSWSSHKLIRDAQHILFNIAITMAAEENFGINNVDRRHFRSTMTARPNTIFPLNLICCQKIIKDLEKSLSTDSSRSRLVEQYILFDRSVIDLANLKVISLVRLGKIMECQLISQCHMQESVRNGSSEFLLQALVMQYSASGLNNILLKKPAEAANTMFQLEDELTVNHASSSTLSEVLWWSKYFGTLTVDSFVQRNIDNLSLNVARAARKEGNLGMAQRFLLKCFSRGDSCSNLEELAQSLVRNNAECGPWRIKTYTEVAKLLYSLEKQETAVQVCCLAALNGTDIVKERCSRLLLTLAKWLQHQPQLANKDEPLAKLMFSRDVTLFIEHSLAVKNGTQVIPASDLLVGQLLQSSVSRCPTLAKSWNQLASWCYRWGRRVVDAAIEAGGQLSEADRLAIQHVLPAGTSREDLDRVYAILSQTRAVADEEDIETEDFNTSEMIESQLQSVGALSGATSDQLCYLVDIWRSAQKRVYSYYELSAMAYFKYLELCGEGEHMSKTGECITITATLRLLRLIVKHALELQSVLESGFASTPTRPWKAIIPQLFSRLSHPEAYVRRRVSELLCRVTEDAPHLITFPAVVGAATCGARLRASSTTRLFNTCLSQGSEEANGDSGEEEEEENEDEDDEDIGQVSVLKTCFLAMVDTLSKQAPEAISQVQLLVQELRRITLLWDELWLGTLVQHHTEISRRLAQLDTEVARVEDNVSLSPTDKEILIAEKHRIILKPLVFILEQLYSITSVSPETPHEKFFQEKFGESIAESLQKLKSPINPRRPQESWQPLKQLQARLQQRSQKRAAYSIRMQDVSPALARLSNTVIAMPGVSSVSGKIITIASVDNNIAVLPTKTKPKKLMFHGSDGQIYTYLFKGLEDLHLDERIMQFLNIANTMMWRSGSSGAVYRARHYSVIPLGPRSGLISWVDGVVPLFGLYKRWQQREATSLLLKGQSSSSAQPSSTGAGQVMRPSELFYSKLTPLLKEQGITDLDNRKEWPLPILKQVLTQLMEETPKDLLAKELWCHSVNAGLWWQSTRTYSYSVAVMSIIGYIIGLGDRHLDNVLVDLTTGEVVHIDYNVSFEKGMTLRVPEKVPFRMTPNIKAALGVTGVEGIFRLACEHVLKVMKKGRETLLTLLEAFVYDPLIDWTPGNEAGYTGAVYGGGQAIAMETKQSRKEVEREVTQAMFCVRVAEMKAEWMANRDEILSAMPELFVHLNKWLEVQGLIRSSEESLQDCHQQMALLKEAEASSQHPLYTLADRYSKHCRSRDASEKVRVALKEKIEDCDKHLNLHKVALSSVRGPQLAQWMAELNYPVDKDSHLVFDLVKEFLQNAGKGQMITQCEQSECELGQISQQQVMLVRSCLDLLSQYGTVASMYPASYLASHRSVCYRTWAQRLLNNMSTKSCHEVVAQFQTLFSPKAVASKQQQVLTVTYQLQAALADANARLQKSFERLKVEGLSDSGARLEAAYNDAKVNISKFLCEEKGAALALECVNITALCALNKRYLMMEAAAASAGDCLVDLTSRDGDWFLDEMYLVSSLVTELSNLLPLQNQFEVLGSNPVSDSRVDLVLQCLKSAHTIYKGLQELNFNFHTIILPEAVKTIQQEEPTVCFMMQELDDIIQAVGCPLTDLLARLEMHLRYIIMEMDSPHVGCQLVVASLQAQFNSLLQRTADLGGLDDREEALTPGQMLLMGFNGLFEKLHLDGNALIAALETLETPSCWKKVDQVREAKAMLAPVFNEATRGVLEDIFLIKRLQTMQEFFMLCNQTTRGIGAAYDDDHLNKPIKRFTADYVSRQLLGVTSQTLGLALCLLLQRIGLNVTVEVELRDVGAESKVALEELCRKAVDLCMKRGMFTTGTLAQASGLTSNLEATWRRREGASHLQHEVEARRPSFMLELRKTSSALLSLQPRLTEARQQQSALVSSVEQRLKWAAGANPALSEVMAAFDTSVSVRAERLNMEQGLAALVGNTCTALLHHEALRTRTSEALAHDTAFLQLLEQCEKTCQLAVGCDQSVTPQEESLVQMLVPEGPINHVWIQTVEVLISDRIKSLQQQILGLQESLYMAQDCAKNQAMVLRSRLAAHHKLMADVRNLLKSMVKILGLQESLYMAQDCAKNQAMVLRSRLAAHHKLMADVRNLLKSMVKFEECGLVGVHDYLVSYRAYADQFTTLIRDIVNEDLDTEKVHAALTSSEELKQKTMSIYQDLLELSARQQSAAGEGGRLKRPPLIRQDSICFSPRRGLNRDPHTGKAVQERNAYALSVWRRVRMKLEGRDPDPGRRATVQEQVDHVIEEAMSLDNLALLYEGWTPWV</sequence>
<keyword evidence="8" id="KW-0866">Nonsense-mediated mRNA decay</keyword>
<dbReference type="PROSITE" id="PS51189">
    <property type="entry name" value="FAT"/>
    <property type="match status" value="1"/>
</dbReference>
<dbReference type="PROSITE" id="PS50290">
    <property type="entry name" value="PI3_4_KINASE_3"/>
    <property type="match status" value="1"/>
</dbReference>
<dbReference type="GO" id="GO:0000184">
    <property type="term" value="P:nuclear-transcribed mRNA catabolic process, nonsense-mediated decay"/>
    <property type="evidence" value="ECO:0007669"/>
    <property type="project" value="UniProtKB-KW"/>
</dbReference>
<evidence type="ECO:0000256" key="10">
    <source>
        <dbReference type="ARBA" id="ARBA00048679"/>
    </source>
</evidence>
<comment type="catalytic activity">
    <reaction evidence="10">
        <text>L-seryl-[protein] + ATP = O-phospho-L-seryl-[protein] + ADP + H(+)</text>
        <dbReference type="Rhea" id="RHEA:17989"/>
        <dbReference type="Rhea" id="RHEA-COMP:9863"/>
        <dbReference type="Rhea" id="RHEA-COMP:11604"/>
        <dbReference type="ChEBI" id="CHEBI:15378"/>
        <dbReference type="ChEBI" id="CHEBI:29999"/>
        <dbReference type="ChEBI" id="CHEBI:30616"/>
        <dbReference type="ChEBI" id="CHEBI:83421"/>
        <dbReference type="ChEBI" id="CHEBI:456216"/>
        <dbReference type="EC" id="2.7.11.1"/>
    </reaction>
</comment>
<evidence type="ECO:0000256" key="3">
    <source>
        <dbReference type="ARBA" id="ARBA00022527"/>
    </source>
</evidence>
<dbReference type="GO" id="GO:0005524">
    <property type="term" value="F:ATP binding"/>
    <property type="evidence" value="ECO:0007669"/>
    <property type="project" value="UniProtKB-KW"/>
</dbReference>
<evidence type="ECO:0000259" key="14">
    <source>
        <dbReference type="PROSITE" id="PS51190"/>
    </source>
</evidence>
<dbReference type="GO" id="GO:0004674">
    <property type="term" value="F:protein serine/threonine kinase activity"/>
    <property type="evidence" value="ECO:0007669"/>
    <property type="project" value="UniProtKB-KW"/>
</dbReference>
<keyword evidence="7" id="KW-0067">ATP-binding</keyword>
<evidence type="ECO:0000256" key="8">
    <source>
        <dbReference type="ARBA" id="ARBA00023161"/>
    </source>
</evidence>
<reference evidence="15" key="1">
    <citation type="submission" date="2020-11" db="EMBL/GenBank/DDBJ databases">
        <authorList>
            <person name="Tran Van P."/>
        </authorList>
    </citation>
    <scope>NUCLEOTIDE SEQUENCE</scope>
</reference>
<evidence type="ECO:0000256" key="4">
    <source>
        <dbReference type="ARBA" id="ARBA00022679"/>
    </source>
</evidence>
<dbReference type="Pfam" id="PF15785">
    <property type="entry name" value="SMG1"/>
    <property type="match status" value="2"/>
</dbReference>
<dbReference type="InterPro" id="IPR050517">
    <property type="entry name" value="DDR_Repair_Kinase"/>
</dbReference>
<feature type="compositionally biased region" description="Basic and acidic residues" evidence="11">
    <location>
        <begin position="64"/>
        <end position="83"/>
    </location>
</feature>
<gene>
    <name evidence="15" type="ORF">TCEB3V08_LOCUS1494</name>
</gene>
<evidence type="ECO:0000256" key="9">
    <source>
        <dbReference type="ARBA" id="ARBA00047899"/>
    </source>
</evidence>
<feature type="domain" description="FATC" evidence="14">
    <location>
        <begin position="3448"/>
        <end position="3480"/>
    </location>
</feature>
<evidence type="ECO:0000256" key="11">
    <source>
        <dbReference type="SAM" id="MobiDB-lite"/>
    </source>
</evidence>
<dbReference type="InterPro" id="IPR016024">
    <property type="entry name" value="ARM-type_fold"/>
</dbReference>
<dbReference type="FunFam" id="1.10.1070.11:FF:000008">
    <property type="entry name" value="serine/threonine-protein kinase SMG1 isoform X2"/>
    <property type="match status" value="1"/>
</dbReference>
<dbReference type="InterPro" id="IPR003152">
    <property type="entry name" value="FATC_dom"/>
</dbReference>
<dbReference type="InterPro" id="IPR036940">
    <property type="entry name" value="PI3/4_kinase_cat_sf"/>
</dbReference>
<protein>
    <recommendedName>
        <fullName evidence="2">non-specific serine/threonine protein kinase</fullName>
        <ecNumber evidence="2">2.7.11.1</ecNumber>
    </recommendedName>
</protein>
<keyword evidence="6" id="KW-0418">Kinase</keyword>
<dbReference type="FunFam" id="3.30.1010.10:FF:000010">
    <property type="entry name" value="serine/threonine-protein kinase SMG1 isoform X1"/>
    <property type="match status" value="1"/>
</dbReference>
<dbReference type="Gene3D" id="1.10.1070.11">
    <property type="entry name" value="Phosphatidylinositol 3-/4-kinase, catalytic domain"/>
    <property type="match status" value="1"/>
</dbReference>
<dbReference type="InterPro" id="IPR011009">
    <property type="entry name" value="Kinase-like_dom_sf"/>
</dbReference>
<dbReference type="GO" id="GO:0005634">
    <property type="term" value="C:nucleus"/>
    <property type="evidence" value="ECO:0007669"/>
    <property type="project" value="TreeGrafter"/>
</dbReference>
<comment type="similarity">
    <text evidence="1">Belongs to the PI3/PI4-kinase family.</text>
</comment>
<dbReference type="CDD" id="cd05170">
    <property type="entry name" value="PIKKc_SMG1"/>
    <property type="match status" value="1"/>
</dbReference>
<dbReference type="InterPro" id="IPR000403">
    <property type="entry name" value="PI3/4_kinase_cat_dom"/>
</dbReference>
<dbReference type="PROSITE" id="PS00916">
    <property type="entry name" value="PI3_4_KINASE_2"/>
    <property type="match status" value="1"/>
</dbReference>
<keyword evidence="5" id="KW-0547">Nucleotide-binding</keyword>
<dbReference type="EC" id="2.7.11.1" evidence="2"/>
<feature type="compositionally biased region" description="Basic and acidic residues" evidence="11">
    <location>
        <begin position="15"/>
        <end position="34"/>
    </location>
</feature>
<keyword evidence="3" id="KW-0723">Serine/threonine-protein kinase</keyword>
<name>A0A7R9GSN2_TIMCR</name>
<evidence type="ECO:0000256" key="2">
    <source>
        <dbReference type="ARBA" id="ARBA00012513"/>
    </source>
</evidence>
<dbReference type="EMBL" id="OC316741">
    <property type="protein sequence ID" value="CAD7393525.1"/>
    <property type="molecule type" value="Genomic_DNA"/>
</dbReference>
<feature type="compositionally biased region" description="Polar residues" evidence="11">
    <location>
        <begin position="43"/>
        <end position="62"/>
    </location>
</feature>
<dbReference type="SMART" id="SM01345">
    <property type="entry name" value="Rapamycin_bind"/>
    <property type="match status" value="1"/>
</dbReference>
<dbReference type="SUPFAM" id="SSF56112">
    <property type="entry name" value="Protein kinase-like (PK-like)"/>
    <property type="match status" value="1"/>
</dbReference>
<dbReference type="PANTHER" id="PTHR11139:SF119">
    <property type="entry name" value="SERINE_THREONINE-PROTEIN KINASE SMG1"/>
    <property type="match status" value="1"/>
</dbReference>
<dbReference type="InterPro" id="IPR014009">
    <property type="entry name" value="PIK_FAT"/>
</dbReference>
<dbReference type="InterPro" id="IPR039414">
    <property type="entry name" value="SMG1_PIKKc"/>
</dbReference>
<feature type="compositionally biased region" description="Polar residues" evidence="11">
    <location>
        <begin position="1"/>
        <end position="10"/>
    </location>
</feature>
<evidence type="ECO:0000256" key="7">
    <source>
        <dbReference type="ARBA" id="ARBA00022840"/>
    </source>
</evidence>
<evidence type="ECO:0000256" key="5">
    <source>
        <dbReference type="ARBA" id="ARBA00022741"/>
    </source>
</evidence>
<evidence type="ECO:0000259" key="13">
    <source>
        <dbReference type="PROSITE" id="PS51189"/>
    </source>
</evidence>
<dbReference type="Pfam" id="PF00454">
    <property type="entry name" value="PI3_PI4_kinase"/>
    <property type="match status" value="1"/>
</dbReference>
<dbReference type="PROSITE" id="PS51190">
    <property type="entry name" value="FATC"/>
    <property type="match status" value="1"/>
</dbReference>
<evidence type="ECO:0000256" key="6">
    <source>
        <dbReference type="ARBA" id="ARBA00022777"/>
    </source>
</evidence>
<dbReference type="Pfam" id="PF02260">
    <property type="entry name" value="FATC"/>
    <property type="match status" value="1"/>
</dbReference>
<dbReference type="PANTHER" id="PTHR11139">
    <property type="entry name" value="ATAXIA TELANGIECTASIA MUTATED ATM -RELATED"/>
    <property type="match status" value="1"/>
</dbReference>
<keyword evidence="4" id="KW-0808">Transferase</keyword>
<feature type="domain" description="FAT" evidence="13">
    <location>
        <begin position="1380"/>
        <end position="1764"/>
    </location>
</feature>
<accession>A0A7R9GSN2</accession>
<dbReference type="SUPFAM" id="SSF48371">
    <property type="entry name" value="ARM repeat"/>
    <property type="match status" value="2"/>
</dbReference>
<evidence type="ECO:0000256" key="1">
    <source>
        <dbReference type="ARBA" id="ARBA00011031"/>
    </source>
</evidence>
<dbReference type="InterPro" id="IPR031559">
    <property type="entry name" value="SMG1"/>
</dbReference>
<proteinExistence type="inferred from homology"/>
<dbReference type="InterPro" id="IPR018936">
    <property type="entry name" value="PI3/4_kinase_CS"/>
</dbReference>
<dbReference type="SMART" id="SM01343">
    <property type="entry name" value="FATC"/>
    <property type="match status" value="1"/>
</dbReference>